<dbReference type="Pfam" id="PF13692">
    <property type="entry name" value="Glyco_trans_1_4"/>
    <property type="match status" value="1"/>
</dbReference>
<dbReference type="Proteomes" id="UP000580856">
    <property type="component" value="Unassembled WGS sequence"/>
</dbReference>
<keyword evidence="2" id="KW-1185">Reference proteome</keyword>
<keyword evidence="1" id="KW-0808">Transferase</keyword>
<dbReference type="Gene3D" id="3.40.50.2000">
    <property type="entry name" value="Glycogen Phosphorylase B"/>
    <property type="match status" value="1"/>
</dbReference>
<name>A0A846QQH0_9BACT</name>
<proteinExistence type="predicted"/>
<dbReference type="EMBL" id="JAATJA010000004">
    <property type="protein sequence ID" value="NJB69230.1"/>
    <property type="molecule type" value="Genomic_DNA"/>
</dbReference>
<organism evidence="1 2">
    <name type="scientific">Desulfobaculum xiamenense</name>
    <dbReference type="NCBI Taxonomy" id="995050"/>
    <lineage>
        <taxon>Bacteria</taxon>
        <taxon>Pseudomonadati</taxon>
        <taxon>Thermodesulfobacteriota</taxon>
        <taxon>Desulfovibrionia</taxon>
        <taxon>Desulfovibrionales</taxon>
        <taxon>Desulfovibrionaceae</taxon>
        <taxon>Desulfobaculum</taxon>
    </lineage>
</organism>
<evidence type="ECO:0000313" key="1">
    <source>
        <dbReference type="EMBL" id="NJB69230.1"/>
    </source>
</evidence>
<reference evidence="1 2" key="1">
    <citation type="submission" date="2020-03" db="EMBL/GenBank/DDBJ databases">
        <title>Genomic Encyclopedia of Type Strains, Phase IV (KMG-IV): sequencing the most valuable type-strain genomes for metagenomic binning, comparative biology and taxonomic classification.</title>
        <authorList>
            <person name="Goeker M."/>
        </authorList>
    </citation>
    <scope>NUCLEOTIDE SEQUENCE [LARGE SCALE GENOMIC DNA]</scope>
    <source>
        <strain evidence="1 2">DSM 24233</strain>
    </source>
</reference>
<sequence>MRVAHVSLSVEYYPGVARQRADEAVAARLLDGDAWDVFVVSGQEGYGRDGVRRIAPDVPGWLTGLFPPGRGGVGRIGMAGRALTLNLAPARGAFNRVVDALAGEYDVVLARYYPGEIWARPMRRRENVLFVHHTLAVRELGLESRMGALIERVTGPRRQRGCLGVVGVTPEIARAEALRAGGLAWLSMPNAIHAQRVRLAGDVRGDALRLVMVAGRFRPWHGLDVVLARMAEYAGHEPFELHLAGALDADLRRLVIGTPRVAWHGILEPAPLDALLSTADVCFGSMAMHRAGLAEASSIKVRDALARGLPVVAGCADPAFPADFPWYMPLERDWAWGEALERARRARGASRAEVAAAAREHIDYLPVMRRFLADLRGLVP</sequence>
<dbReference type="AlphaFoldDB" id="A0A846QQH0"/>
<dbReference type="RefSeq" id="WP_167942319.1">
    <property type="nucleotide sequence ID" value="NZ_JAATJA010000004.1"/>
</dbReference>
<dbReference type="GO" id="GO:0016740">
    <property type="term" value="F:transferase activity"/>
    <property type="evidence" value="ECO:0007669"/>
    <property type="project" value="UniProtKB-KW"/>
</dbReference>
<gene>
    <name evidence="1" type="ORF">GGQ74_002927</name>
</gene>
<accession>A0A846QQH0</accession>
<comment type="caution">
    <text evidence="1">The sequence shown here is derived from an EMBL/GenBank/DDBJ whole genome shotgun (WGS) entry which is preliminary data.</text>
</comment>
<dbReference type="SUPFAM" id="SSF53756">
    <property type="entry name" value="UDP-Glycosyltransferase/glycogen phosphorylase"/>
    <property type="match status" value="1"/>
</dbReference>
<evidence type="ECO:0000313" key="2">
    <source>
        <dbReference type="Proteomes" id="UP000580856"/>
    </source>
</evidence>
<protein>
    <submittedName>
        <fullName evidence="1">Glycosyltransferase involved in cell wall biosynthesis</fullName>
    </submittedName>
</protein>